<organism evidence="2 3">
    <name type="scientific">Paractinoplanes bogorensis</name>
    <dbReference type="NCBI Taxonomy" id="1610840"/>
    <lineage>
        <taxon>Bacteria</taxon>
        <taxon>Bacillati</taxon>
        <taxon>Actinomycetota</taxon>
        <taxon>Actinomycetes</taxon>
        <taxon>Micromonosporales</taxon>
        <taxon>Micromonosporaceae</taxon>
        <taxon>Paractinoplanes</taxon>
    </lineage>
</organism>
<dbReference type="Pfam" id="PF03572">
    <property type="entry name" value="Peptidase_S41"/>
    <property type="match status" value="1"/>
</dbReference>
<dbReference type="SUPFAM" id="SSF52096">
    <property type="entry name" value="ClpP/crotonase"/>
    <property type="match status" value="1"/>
</dbReference>
<evidence type="ECO:0000313" key="3">
    <source>
        <dbReference type="Proteomes" id="UP001519654"/>
    </source>
</evidence>
<evidence type="ECO:0000313" key="2">
    <source>
        <dbReference type="EMBL" id="MBU2668352.1"/>
    </source>
</evidence>
<dbReference type="Proteomes" id="UP001519654">
    <property type="component" value="Unassembled WGS sequence"/>
</dbReference>
<dbReference type="InterPro" id="IPR005151">
    <property type="entry name" value="Tail-specific_protease"/>
</dbReference>
<proteinExistence type="predicted"/>
<evidence type="ECO:0000259" key="1">
    <source>
        <dbReference type="Pfam" id="PF03572"/>
    </source>
</evidence>
<accession>A0ABS5YY37</accession>
<comment type="caution">
    <text evidence="2">The sequence shown here is derived from an EMBL/GenBank/DDBJ whole genome shotgun (WGS) entry which is preliminary data.</text>
</comment>
<protein>
    <recommendedName>
        <fullName evidence="1">Tail specific protease domain-containing protein</fullName>
    </recommendedName>
</protein>
<feature type="domain" description="Tail specific protease" evidence="1">
    <location>
        <begin position="295"/>
        <end position="459"/>
    </location>
</feature>
<name>A0ABS5YY37_9ACTN</name>
<dbReference type="Gene3D" id="3.90.226.10">
    <property type="entry name" value="2-enoyl-CoA Hydratase, Chain A, domain 1"/>
    <property type="match status" value="1"/>
</dbReference>
<dbReference type="PANTHER" id="PTHR32060">
    <property type="entry name" value="TAIL-SPECIFIC PROTEASE"/>
    <property type="match status" value="1"/>
</dbReference>
<dbReference type="EMBL" id="JAHKKG010000011">
    <property type="protein sequence ID" value="MBU2668352.1"/>
    <property type="molecule type" value="Genomic_DNA"/>
</dbReference>
<sequence>MTAATSLTDFLNGTEIGRLTPDQRKLIVEQALLLLEQNYALLPFKVARYGINPVQRLRLLAQRLGRDGDPELEFRMHAELIDIFNSLRDLHTRYTLPEPFNGVGVFLPFLLKEFTEDGRRRYLVSKRQADQPELDGDAFHFGVEVTHWNGVPIGRAIERFGDRLPGANPDARHARALQMFTVRSLAFAPPPDEEWIVVGFLDAANQPRETRLTWNATPIATAESAADSEGPHNLGVDVEGVQLSRLRAELFAPEALVAEASGRRTQNAGPDSVPVSPDLATVFEARRVTAGGRTVGHLRIRTFMPTAGGIIPFVREFARLLSVLPPDGLVLDVRGNGGGNVVAAELCLQTLTGRPVEPEPAQFAATTLNLRLCRSSDSLEPWRKSMDQALETGALYSAGVPFTEREWFDAVPQSYFGPIVLLTDARCYSATDIFSAGFQDNGIGAILGTDGTTGAGGGNVWKLADLIGAFDGQTDVPYRALPLGASVSLVMRRVLRVGPNAGTPLEDYGVVPDDRHVTTRRDIVEDDADLMAAAVARLDKAGARRFDVTLSEADADLTATFGVLGIDRADIEVDGRPRCSADLGGNPGPIAVTGSAGGQVVRVRGFDKGEVVALRTFVRRGGSLQPLGTLED</sequence>
<keyword evidence="3" id="KW-1185">Reference proteome</keyword>
<dbReference type="RefSeq" id="WP_215792614.1">
    <property type="nucleotide sequence ID" value="NZ_JAHKKG010000011.1"/>
</dbReference>
<dbReference type="InterPro" id="IPR029045">
    <property type="entry name" value="ClpP/crotonase-like_dom_sf"/>
</dbReference>
<reference evidence="2 3" key="1">
    <citation type="submission" date="2021-06" db="EMBL/GenBank/DDBJ databases">
        <title>Actinoplanes lichenicola sp. nov., and Actinoplanes ovalisporus sp. nov., isolated from lichen in Thailand.</title>
        <authorList>
            <person name="Saeng-In P."/>
            <person name="Kanchanasin P."/>
            <person name="Yuki M."/>
            <person name="Kudo T."/>
            <person name="Ohkuma M."/>
            <person name="Phongsopitanun W."/>
            <person name="Tanasupawat S."/>
        </authorList>
    </citation>
    <scope>NUCLEOTIDE SEQUENCE [LARGE SCALE GENOMIC DNA]</scope>
    <source>
        <strain evidence="2 3">NBRC 110975</strain>
    </source>
</reference>
<gene>
    <name evidence="2" type="ORF">KOI35_33050</name>
</gene>
<dbReference type="PANTHER" id="PTHR32060:SF22">
    <property type="entry name" value="CARBOXYL-TERMINAL-PROCESSING PEPTIDASE 3, CHLOROPLASTIC"/>
    <property type="match status" value="1"/>
</dbReference>